<dbReference type="AlphaFoldDB" id="A0A077YZ01"/>
<organism evidence="1 2">
    <name type="scientific">Trichuris trichiura</name>
    <name type="common">Whipworm</name>
    <name type="synonym">Trichocephalus trichiurus</name>
    <dbReference type="NCBI Taxonomy" id="36087"/>
    <lineage>
        <taxon>Eukaryota</taxon>
        <taxon>Metazoa</taxon>
        <taxon>Ecdysozoa</taxon>
        <taxon>Nematoda</taxon>
        <taxon>Enoplea</taxon>
        <taxon>Dorylaimia</taxon>
        <taxon>Trichinellida</taxon>
        <taxon>Trichuridae</taxon>
        <taxon>Trichuris</taxon>
    </lineage>
</organism>
<reference evidence="1" key="2">
    <citation type="submission" date="2014-03" db="EMBL/GenBank/DDBJ databases">
        <title>The whipworm genome and dual-species transcriptomics of an intimate host-pathogen interaction.</title>
        <authorList>
            <person name="Foth B.J."/>
            <person name="Tsai I.J."/>
            <person name="Reid A.J."/>
            <person name="Bancroft A.J."/>
            <person name="Nichol S."/>
            <person name="Tracey A."/>
            <person name="Holroyd N."/>
            <person name="Cotton J.A."/>
            <person name="Stanley E.J."/>
            <person name="Zarowiecki M."/>
            <person name="Liu J.Z."/>
            <person name="Huckvale T."/>
            <person name="Cooper P.J."/>
            <person name="Grencis R.K."/>
            <person name="Berriman M."/>
        </authorList>
    </citation>
    <scope>NUCLEOTIDE SEQUENCE [LARGE SCALE GENOMIC DNA]</scope>
</reference>
<protein>
    <submittedName>
        <fullName evidence="1">Uncharacterized protein</fullName>
    </submittedName>
</protein>
<evidence type="ECO:0000313" key="1">
    <source>
        <dbReference type="EMBL" id="CDW53292.1"/>
    </source>
</evidence>
<accession>A0A077YZ01</accession>
<evidence type="ECO:0000313" key="2">
    <source>
        <dbReference type="Proteomes" id="UP000030665"/>
    </source>
</evidence>
<dbReference type="OrthoDB" id="70874at2759"/>
<name>A0A077YZ01_TRITR</name>
<keyword evidence="2" id="KW-1185">Reference proteome</keyword>
<dbReference type="STRING" id="36087.A0A077YZ01"/>
<sequence length="225" mass="25606">MIDSSMLEGKSDLPSCTFGATSACSSAQFYPFTFNSIELFLPMEFVSNPSVFFGVLNANTWNCLDEVDKKRLKGLLPDCFNEEEKEKLALDVLGGRKNFFFGSPVVQFYRKLKVNENTFSSDDDDIAETVKYGTSTFNKAHDDISSMSTLGRLDSVDLDLYKPLGGNNMKRMLEEYRVLRKTHKDHPTLDFTDVTLENVIERSGLQQYFARMNERRTAVAFTLMK</sequence>
<gene>
    <name evidence="1" type="ORF">TTRE_0000155601</name>
</gene>
<proteinExistence type="predicted"/>
<reference evidence="1" key="1">
    <citation type="submission" date="2014-01" db="EMBL/GenBank/DDBJ databases">
        <authorList>
            <person name="Aslett M."/>
        </authorList>
    </citation>
    <scope>NUCLEOTIDE SEQUENCE</scope>
</reference>
<dbReference type="EMBL" id="HG805847">
    <property type="protein sequence ID" value="CDW53292.1"/>
    <property type="molecule type" value="Genomic_DNA"/>
</dbReference>
<dbReference type="Proteomes" id="UP000030665">
    <property type="component" value="Unassembled WGS sequence"/>
</dbReference>